<evidence type="ECO:0000256" key="5">
    <source>
        <dbReference type="ARBA" id="ARBA00023136"/>
    </source>
</evidence>
<evidence type="ECO:0000256" key="9">
    <source>
        <dbReference type="ARBA" id="ARBA00049940"/>
    </source>
</evidence>
<keyword evidence="12" id="KW-1185">Reference proteome</keyword>
<keyword evidence="10" id="KW-0915">Sodium</keyword>
<keyword evidence="10" id="KW-0406">Ion transport</keyword>
<keyword evidence="6 10" id="KW-0407">Ion channel</keyword>
<comment type="function">
    <text evidence="9 10">Fluoride-specific ion channel. Important for reducing fluoride concentration in the cell, thus reducing its toxicity.</text>
</comment>
<dbReference type="EMBL" id="BSDI01000001">
    <property type="protein sequence ID" value="GLH95211.1"/>
    <property type="molecule type" value="Genomic_DNA"/>
</dbReference>
<evidence type="ECO:0000256" key="1">
    <source>
        <dbReference type="ARBA" id="ARBA00004651"/>
    </source>
</evidence>
<evidence type="ECO:0000313" key="12">
    <source>
        <dbReference type="Proteomes" id="UP001144280"/>
    </source>
</evidence>
<evidence type="ECO:0000256" key="7">
    <source>
        <dbReference type="ARBA" id="ARBA00035120"/>
    </source>
</evidence>
<dbReference type="HAMAP" id="MF_00454">
    <property type="entry name" value="FluC"/>
    <property type="match status" value="1"/>
</dbReference>
<dbReference type="RefSeq" id="WP_281892084.1">
    <property type="nucleotide sequence ID" value="NZ_BSDI01000001.1"/>
</dbReference>
<proteinExistence type="inferred from homology"/>
<reference evidence="11" key="1">
    <citation type="submission" date="2022-12" db="EMBL/GenBank/DDBJ databases">
        <title>New Phytohabitans aurantiacus sp. RD004123 nov., an actinomycete isolated from soil.</title>
        <authorList>
            <person name="Triningsih D.W."/>
            <person name="Harunari E."/>
            <person name="Igarashi Y."/>
        </authorList>
    </citation>
    <scope>NUCLEOTIDE SEQUENCE</scope>
    <source>
        <strain evidence="11">RD004123</strain>
    </source>
</reference>
<keyword evidence="5 10" id="KW-0472">Membrane</keyword>
<sequence>MRLAAVAAGGALGSAARYGVGLLWPHPTATLIVNLVGCAVLGFVVEAVPARRRLLRLFLGPGVLGGFTTFSTYAVETRVLVADGRPGTAVAYVLGTLVGALTALYLGTLAARLLDRRPAA</sequence>
<feature type="transmembrane region" description="Helical" evidence="10">
    <location>
        <begin position="57"/>
        <end position="75"/>
    </location>
</feature>
<evidence type="ECO:0000256" key="2">
    <source>
        <dbReference type="ARBA" id="ARBA00022475"/>
    </source>
</evidence>
<evidence type="ECO:0000256" key="4">
    <source>
        <dbReference type="ARBA" id="ARBA00022989"/>
    </source>
</evidence>
<dbReference type="PANTHER" id="PTHR28259">
    <property type="entry name" value="FLUORIDE EXPORT PROTEIN 1-RELATED"/>
    <property type="match status" value="1"/>
</dbReference>
<comment type="activity regulation">
    <text evidence="10">Na(+) is not transported, but it plays an essential structural role and its presence is essential for fluoride channel function.</text>
</comment>
<comment type="catalytic activity">
    <reaction evidence="8">
        <text>fluoride(in) = fluoride(out)</text>
        <dbReference type="Rhea" id="RHEA:76159"/>
        <dbReference type="ChEBI" id="CHEBI:17051"/>
    </reaction>
    <physiologicalReaction direction="left-to-right" evidence="8">
        <dbReference type="Rhea" id="RHEA:76160"/>
    </physiologicalReaction>
</comment>
<feature type="transmembrane region" description="Helical" evidence="10">
    <location>
        <begin position="31"/>
        <end position="50"/>
    </location>
</feature>
<feature type="binding site" evidence="10">
    <location>
        <position position="65"/>
    </location>
    <ligand>
        <name>Na(+)</name>
        <dbReference type="ChEBI" id="CHEBI:29101"/>
        <note>structural</note>
    </ligand>
</feature>
<dbReference type="PANTHER" id="PTHR28259:SF1">
    <property type="entry name" value="FLUORIDE EXPORT PROTEIN 1-RELATED"/>
    <property type="match status" value="1"/>
</dbReference>
<protein>
    <recommendedName>
        <fullName evidence="10">Fluoride-specific ion channel FluC</fullName>
    </recommendedName>
</protein>
<comment type="subcellular location">
    <subcellularLocation>
        <location evidence="1 10">Cell membrane</location>
        <topology evidence="1 10">Multi-pass membrane protein</topology>
    </subcellularLocation>
</comment>
<evidence type="ECO:0000313" key="11">
    <source>
        <dbReference type="EMBL" id="GLH95211.1"/>
    </source>
</evidence>
<evidence type="ECO:0000256" key="10">
    <source>
        <dbReference type="HAMAP-Rule" id="MF_00454"/>
    </source>
</evidence>
<keyword evidence="2 10" id="KW-1003">Cell membrane</keyword>
<evidence type="ECO:0000256" key="6">
    <source>
        <dbReference type="ARBA" id="ARBA00023303"/>
    </source>
</evidence>
<evidence type="ECO:0000256" key="8">
    <source>
        <dbReference type="ARBA" id="ARBA00035585"/>
    </source>
</evidence>
<name>A0ABQ5QNS3_9ACTN</name>
<comment type="similarity">
    <text evidence="7 10">Belongs to the fluoride channel Fluc/FEX (TC 1.A.43) family.</text>
</comment>
<accession>A0ABQ5QNS3</accession>
<feature type="binding site" evidence="10">
    <location>
        <position position="68"/>
    </location>
    <ligand>
        <name>Na(+)</name>
        <dbReference type="ChEBI" id="CHEBI:29101"/>
        <note>structural</note>
    </ligand>
</feature>
<organism evidence="11 12">
    <name type="scientific">Phytohabitans aurantiacus</name>
    <dbReference type="NCBI Taxonomy" id="3016789"/>
    <lineage>
        <taxon>Bacteria</taxon>
        <taxon>Bacillati</taxon>
        <taxon>Actinomycetota</taxon>
        <taxon>Actinomycetes</taxon>
        <taxon>Micromonosporales</taxon>
        <taxon>Micromonosporaceae</taxon>
    </lineage>
</organism>
<evidence type="ECO:0000256" key="3">
    <source>
        <dbReference type="ARBA" id="ARBA00022692"/>
    </source>
</evidence>
<keyword evidence="10" id="KW-0813">Transport</keyword>
<keyword evidence="4 10" id="KW-1133">Transmembrane helix</keyword>
<comment type="caution">
    <text evidence="11">The sequence shown here is derived from an EMBL/GenBank/DDBJ whole genome shotgun (WGS) entry which is preliminary data.</text>
</comment>
<dbReference type="NCBIfam" id="TIGR00494">
    <property type="entry name" value="crcB"/>
    <property type="match status" value="1"/>
</dbReference>
<keyword evidence="10" id="KW-0479">Metal-binding</keyword>
<dbReference type="Pfam" id="PF02537">
    <property type="entry name" value="CRCB"/>
    <property type="match status" value="1"/>
</dbReference>
<keyword evidence="3 10" id="KW-0812">Transmembrane</keyword>
<feature type="transmembrane region" description="Helical" evidence="10">
    <location>
        <begin position="90"/>
        <end position="114"/>
    </location>
</feature>
<dbReference type="InterPro" id="IPR003691">
    <property type="entry name" value="FluC"/>
</dbReference>
<gene>
    <name evidence="10" type="primary">fluC</name>
    <name evidence="10" type="synonym">crcB</name>
    <name evidence="11" type="ORF">Pa4123_04830</name>
</gene>
<dbReference type="Proteomes" id="UP001144280">
    <property type="component" value="Unassembled WGS sequence"/>
</dbReference>